<evidence type="ECO:0000313" key="2">
    <source>
        <dbReference type="EMBL" id="OBA19274.1"/>
    </source>
</evidence>
<dbReference type="SMART" id="SM00757">
    <property type="entry name" value="CRA"/>
    <property type="match status" value="1"/>
</dbReference>
<evidence type="ECO:0000313" key="3">
    <source>
        <dbReference type="Proteomes" id="UP000092555"/>
    </source>
</evidence>
<dbReference type="InterPro" id="IPR013144">
    <property type="entry name" value="CRA_dom"/>
</dbReference>
<dbReference type="OrthoDB" id="2415936at2759"/>
<protein>
    <recommendedName>
        <fullName evidence="1">CTLH domain-containing protein</fullName>
    </recommendedName>
</protein>
<dbReference type="Proteomes" id="UP000092555">
    <property type="component" value="Unassembled WGS sequence"/>
</dbReference>
<gene>
    <name evidence="2" type="ORF">METBIDRAFT_46864</name>
</gene>
<comment type="caution">
    <text evidence="2">The sequence shown here is derived from an EMBL/GenBank/DDBJ whole genome shotgun (WGS) entry which is preliminary data.</text>
</comment>
<evidence type="ECO:0000259" key="1">
    <source>
        <dbReference type="PROSITE" id="PS50897"/>
    </source>
</evidence>
<proteinExistence type="predicted"/>
<organism evidence="2 3">
    <name type="scientific">Metschnikowia bicuspidata var. bicuspidata NRRL YB-4993</name>
    <dbReference type="NCBI Taxonomy" id="869754"/>
    <lineage>
        <taxon>Eukaryota</taxon>
        <taxon>Fungi</taxon>
        <taxon>Dikarya</taxon>
        <taxon>Ascomycota</taxon>
        <taxon>Saccharomycotina</taxon>
        <taxon>Pichiomycetes</taxon>
        <taxon>Metschnikowiaceae</taxon>
        <taxon>Metschnikowia</taxon>
    </lineage>
</organism>
<dbReference type="PROSITE" id="PS50897">
    <property type="entry name" value="CTLH"/>
    <property type="match status" value="1"/>
</dbReference>
<sequence>MQQDTPCKSHGIPNRYNLFRFSQSEPEKKVAKKTRLKEKINNVILEYLVQEGYQSAALKLAEEASISKPNSELSSGEGYELLELDYPQIPSDVSKGLSNPGQSFTAFQGKGPEIGYVRGFSSIEIRRQLKFLILRGDISQAIRVISACYPTILDANNLLLFKLLRLNLVEMIRSHKSTSDRPLSENHLSIDEDSEKKFLNDILTFVRENLLNKVTHSMDLLRQLEVTMSLLCFDFDHKKPSNQITELPEELRKLLDLSHRNECYRAVNKVILDLDRTVQSDVLYRGVSLEAVSLSLTQVDGLAQNYEDVDDLDSSDIELNPGLDVVSSIQSMISSVPETSTQAEPVVAATDEDCKSSSEEAYSHSKLEEIAKLWLATELILFLDNLIPKKRYLQDSTGGNQRL</sequence>
<dbReference type="InterPro" id="IPR024964">
    <property type="entry name" value="CTLH/CRA"/>
</dbReference>
<dbReference type="AlphaFoldDB" id="A0A1A0H5B4"/>
<dbReference type="RefSeq" id="XP_018709806.1">
    <property type="nucleotide sequence ID" value="XM_018858093.1"/>
</dbReference>
<dbReference type="SMART" id="SM00668">
    <property type="entry name" value="CTLH"/>
    <property type="match status" value="1"/>
</dbReference>
<dbReference type="InterPro" id="IPR006595">
    <property type="entry name" value="CTLH_C"/>
</dbReference>
<reference evidence="2 3" key="1">
    <citation type="submission" date="2016-05" db="EMBL/GenBank/DDBJ databases">
        <title>Comparative genomics of biotechnologically important yeasts.</title>
        <authorList>
            <consortium name="DOE Joint Genome Institute"/>
            <person name="Riley R."/>
            <person name="Haridas S."/>
            <person name="Wolfe K.H."/>
            <person name="Lopes M.R."/>
            <person name="Hittinger C.T."/>
            <person name="Goker M."/>
            <person name="Salamov A."/>
            <person name="Wisecaver J."/>
            <person name="Long T.M."/>
            <person name="Aerts A.L."/>
            <person name="Barry K."/>
            <person name="Choi C."/>
            <person name="Clum A."/>
            <person name="Coughlan A.Y."/>
            <person name="Deshpande S."/>
            <person name="Douglass A.P."/>
            <person name="Hanson S.J."/>
            <person name="Klenk H.-P."/>
            <person name="LaButti K."/>
            <person name="Lapidus A."/>
            <person name="Lindquist E."/>
            <person name="Lipzen A."/>
            <person name="Meier-kolthoff J.P."/>
            <person name="Ohm R.A."/>
            <person name="Otillar R.P."/>
            <person name="Pangilinan J."/>
            <person name="Peng Y."/>
            <person name="Rokas A."/>
            <person name="Rosa C.A."/>
            <person name="Scheuner C."/>
            <person name="Sibirny A.A."/>
            <person name="Slot J.C."/>
            <person name="Stielow J.B."/>
            <person name="Sun H."/>
            <person name="Kurtzman C.P."/>
            <person name="Blackwell M."/>
            <person name="Grigoriev I.V."/>
            <person name="Jeffries T.W."/>
        </authorList>
    </citation>
    <scope>NUCLEOTIDE SEQUENCE [LARGE SCALE GENOMIC DNA]</scope>
    <source>
        <strain evidence="2 3">NRRL YB-4993</strain>
    </source>
</reference>
<dbReference type="InterPro" id="IPR006594">
    <property type="entry name" value="LisH"/>
</dbReference>
<dbReference type="Pfam" id="PF08513">
    <property type="entry name" value="LisH"/>
    <property type="match status" value="1"/>
</dbReference>
<accession>A0A1A0H5B4</accession>
<dbReference type="Pfam" id="PF10607">
    <property type="entry name" value="CTLH"/>
    <property type="match status" value="1"/>
</dbReference>
<dbReference type="EMBL" id="LXTC01000007">
    <property type="protein sequence ID" value="OBA19274.1"/>
    <property type="molecule type" value="Genomic_DNA"/>
</dbReference>
<name>A0A1A0H5B4_9ASCO</name>
<feature type="domain" description="CTLH" evidence="1">
    <location>
        <begin position="122"/>
        <end position="179"/>
    </location>
</feature>
<dbReference type="InterPro" id="IPR050618">
    <property type="entry name" value="Ubq-SigPath_Reg"/>
</dbReference>
<dbReference type="GeneID" id="30031069"/>
<dbReference type="PROSITE" id="PS50896">
    <property type="entry name" value="LISH"/>
    <property type="match status" value="1"/>
</dbReference>
<dbReference type="STRING" id="869754.A0A1A0H5B4"/>
<dbReference type="SMART" id="SM00667">
    <property type="entry name" value="LisH"/>
    <property type="match status" value="1"/>
</dbReference>
<dbReference type="PANTHER" id="PTHR12864">
    <property type="entry name" value="RAN BINDING PROTEIN 9-RELATED"/>
    <property type="match status" value="1"/>
</dbReference>
<keyword evidence="3" id="KW-1185">Reference proteome</keyword>